<reference evidence="1 2" key="1">
    <citation type="journal article" date="2016" name="Proc. Natl. Acad. Sci. U.S.A.">
        <title>Lipid metabolic changes in an early divergent fungus govern the establishment of a mutualistic symbiosis with endobacteria.</title>
        <authorList>
            <person name="Lastovetsky O.A."/>
            <person name="Gaspar M.L."/>
            <person name="Mondo S.J."/>
            <person name="LaButti K.M."/>
            <person name="Sandor L."/>
            <person name="Grigoriev I.V."/>
            <person name="Henry S.A."/>
            <person name="Pawlowska T.E."/>
        </authorList>
    </citation>
    <scope>NUCLEOTIDE SEQUENCE [LARGE SCALE GENOMIC DNA]</scope>
    <source>
        <strain evidence="1 2">ATCC 11559</strain>
    </source>
</reference>
<evidence type="ECO:0000313" key="1">
    <source>
        <dbReference type="EMBL" id="ORE13709.1"/>
    </source>
</evidence>
<dbReference type="AlphaFoldDB" id="A0A1X0RNW9"/>
<proteinExistence type="predicted"/>
<gene>
    <name evidence="1" type="ORF">BCV71DRAFT_294072</name>
</gene>
<sequence>MRYDKLGSCEIGRDQVTEVDDKYLDDGRIKFLKTLRDILACLAKKNPSQVNSFATIGYFMVDIPVGNLICRVSQTDRYEFSQSIDTFALNFIPLLLAA</sequence>
<dbReference type="Proteomes" id="UP000242381">
    <property type="component" value="Unassembled WGS sequence"/>
</dbReference>
<name>A0A1X0RNW9_RHIZD</name>
<dbReference type="VEuPathDB" id="FungiDB:BCV72DRAFT_53592"/>
<dbReference type="EMBL" id="KV921516">
    <property type="protein sequence ID" value="ORE13709.1"/>
    <property type="molecule type" value="Genomic_DNA"/>
</dbReference>
<organism evidence="1 2">
    <name type="scientific">Rhizopus microsporus</name>
    <dbReference type="NCBI Taxonomy" id="58291"/>
    <lineage>
        <taxon>Eukaryota</taxon>
        <taxon>Fungi</taxon>
        <taxon>Fungi incertae sedis</taxon>
        <taxon>Mucoromycota</taxon>
        <taxon>Mucoromycotina</taxon>
        <taxon>Mucoromycetes</taxon>
        <taxon>Mucorales</taxon>
        <taxon>Mucorineae</taxon>
        <taxon>Rhizopodaceae</taxon>
        <taxon>Rhizopus</taxon>
    </lineage>
</organism>
<protein>
    <submittedName>
        <fullName evidence="1">Uncharacterized protein</fullName>
    </submittedName>
</protein>
<accession>A0A1X0RNW9</accession>
<evidence type="ECO:0000313" key="2">
    <source>
        <dbReference type="Proteomes" id="UP000242381"/>
    </source>
</evidence>